<dbReference type="EMBL" id="CP002371">
    <property type="protein sequence ID" value="ADR52470.1"/>
    <property type="molecule type" value="Genomic_DNA"/>
</dbReference>
<feature type="compositionally biased region" description="Basic and acidic residues" evidence="1">
    <location>
        <begin position="14"/>
        <end position="28"/>
    </location>
</feature>
<reference evidence="3" key="1">
    <citation type="submission" date="2010-11" db="EMBL/GenBank/DDBJ databases">
        <title>Complete genome sequence of Candidatus Liberibacter solanacearum CLso-ZC1.</title>
        <authorList>
            <person name="Lin H."/>
            <person name="Doddapaneni H.V."/>
            <person name="Lou B."/>
            <person name="Civerolo E.L."/>
            <person name="Chen C."/>
            <person name="Duan Y."/>
            <person name="Zhou L."/>
            <person name="Glynn J."/>
        </authorList>
    </citation>
    <scope>NUCLEOTIDE SEQUENCE [LARGE SCALE GENOMIC DNA]</scope>
    <source>
        <strain evidence="3">CLso-ZC1</strain>
    </source>
</reference>
<organism evidence="2 3">
    <name type="scientific">Liberibacter solanacearum (strain CLso-ZC1)</name>
    <dbReference type="NCBI Taxonomy" id="658172"/>
    <lineage>
        <taxon>Bacteria</taxon>
        <taxon>Pseudomonadati</taxon>
        <taxon>Pseudomonadota</taxon>
        <taxon>Alphaproteobacteria</taxon>
        <taxon>Hyphomicrobiales</taxon>
        <taxon>Rhizobiaceae</taxon>
        <taxon>Liberibacter</taxon>
    </lineage>
</organism>
<accession>E4UBG4</accession>
<feature type="region of interest" description="Disordered" evidence="1">
    <location>
        <begin position="1"/>
        <end position="48"/>
    </location>
</feature>
<dbReference type="KEGG" id="lso:CKC_03605"/>
<dbReference type="STRING" id="658172.CKC_03605"/>
<dbReference type="AlphaFoldDB" id="E4UBG4"/>
<name>E4UBG4_LIBSC</name>
<evidence type="ECO:0000313" key="3">
    <source>
        <dbReference type="Proteomes" id="UP000007038"/>
    </source>
</evidence>
<protein>
    <submittedName>
        <fullName evidence="2">Uncharacterized protein</fullName>
    </submittedName>
</protein>
<evidence type="ECO:0000313" key="2">
    <source>
        <dbReference type="EMBL" id="ADR52470.1"/>
    </source>
</evidence>
<dbReference type="HOGENOM" id="CLU_3154454_0_0_5"/>
<sequence>MDSLHFILNQLPKESGEEKGLPREEVKKVSLSTPTASKHSCKGSKIGT</sequence>
<evidence type="ECO:0000256" key="1">
    <source>
        <dbReference type="SAM" id="MobiDB-lite"/>
    </source>
</evidence>
<dbReference type="Proteomes" id="UP000007038">
    <property type="component" value="Chromosome"/>
</dbReference>
<gene>
    <name evidence="2" type="ordered locus">CKC_03605</name>
</gene>
<reference key="2">
    <citation type="submission" date="2010-11" db="EMBL/GenBank/DDBJ databases">
        <authorList>
            <person name="Lin H."/>
            <person name="Doddapaneni H.V."/>
            <person name="Lou B."/>
            <person name="Civerolo E.L."/>
            <person name="Chen C."/>
            <person name="Duan Y."/>
            <person name="Zhou L."/>
            <person name="Glynn J."/>
        </authorList>
    </citation>
    <scope>NUCLEOTIDE SEQUENCE</scope>
    <source>
        <strain>CLso-ZC1</strain>
    </source>
</reference>
<proteinExistence type="predicted"/>
<reference evidence="2 3" key="3">
    <citation type="journal article" date="2011" name="PLoS ONE">
        <title>The Complete Genome Sequence of 'Candidatus Liberibacter solanacearum', the Bacterium Associated with Potato Zebra Chip Disease.</title>
        <authorList>
            <person name="Lin H."/>
            <person name="Lou B."/>
            <person name="Glynn J.M."/>
            <person name="Doddapaneni H."/>
            <person name="Civerolo E.L."/>
            <person name="Chen C."/>
            <person name="Duan Y."/>
            <person name="Zhou L."/>
            <person name="Vahling C.M."/>
        </authorList>
    </citation>
    <scope>NUCLEOTIDE SEQUENCE [LARGE SCALE GENOMIC DNA]</scope>
    <source>
        <strain evidence="2 3">CLso-ZC1</strain>
    </source>
</reference>